<protein>
    <submittedName>
        <fullName evidence="6">Succinylglutamate desuccinylase/aspartoacylase</fullName>
    </submittedName>
</protein>
<sequence>MKIVPKYEWIIWLYLIDSENPWPTVAIFSWIHWDEISGIRAAKKLLSDIRTWKIPIRKGRIMLLIWANRKAIKAGKRYMRDNLNRLFIDEIKGEWYEYERSKELKEVLKKCEYILDLHSTSWLSVPYIMTEKKHVPFAKKLWIPTMVVWWGQLGSAFITGDTDGYINSHWWVWFTFEAWDHLSPEWAKNAYRISLNYLSILKLIDESHFQEIAGDRKYVKMENIYICESGAFEFRLPLPENFQPIRKGVLIWMDGNKEVRAEKDMILVMPNIANPKKWEDVFFIGKLLK</sequence>
<dbReference type="AlphaFoldDB" id="K1Z4T3"/>
<organism evidence="6">
    <name type="scientific">uncultured bacterium</name>
    <name type="common">gcode 4</name>
    <dbReference type="NCBI Taxonomy" id="1234023"/>
    <lineage>
        <taxon>Bacteria</taxon>
        <taxon>environmental samples</taxon>
    </lineage>
</organism>
<name>K1Z4T3_9BACT</name>
<dbReference type="SUPFAM" id="SSF53187">
    <property type="entry name" value="Zn-dependent exopeptidases"/>
    <property type="match status" value="1"/>
</dbReference>
<evidence type="ECO:0000256" key="2">
    <source>
        <dbReference type="ARBA" id="ARBA00022723"/>
    </source>
</evidence>
<dbReference type="InterPro" id="IPR055438">
    <property type="entry name" value="AstE_AspA_cat"/>
</dbReference>
<keyword evidence="4" id="KW-0862">Zinc</keyword>
<evidence type="ECO:0000256" key="4">
    <source>
        <dbReference type="ARBA" id="ARBA00022833"/>
    </source>
</evidence>
<proteinExistence type="predicted"/>
<dbReference type="Pfam" id="PF24827">
    <property type="entry name" value="AstE_AspA_cat"/>
    <property type="match status" value="1"/>
</dbReference>
<feature type="domain" description="Succinylglutamate desuccinylase/Aspartoacylase catalytic" evidence="5">
    <location>
        <begin position="23"/>
        <end position="121"/>
    </location>
</feature>
<gene>
    <name evidence="6" type="ORF">ACD_71C00189G0005</name>
</gene>
<dbReference type="GO" id="GO:0016788">
    <property type="term" value="F:hydrolase activity, acting on ester bonds"/>
    <property type="evidence" value="ECO:0007669"/>
    <property type="project" value="InterPro"/>
</dbReference>
<evidence type="ECO:0000256" key="1">
    <source>
        <dbReference type="ARBA" id="ARBA00001947"/>
    </source>
</evidence>
<dbReference type="PANTHER" id="PTHR15162">
    <property type="entry name" value="ASPARTOACYLASE"/>
    <property type="match status" value="1"/>
</dbReference>
<keyword evidence="3" id="KW-0378">Hydrolase</keyword>
<keyword evidence="2" id="KW-0479">Metal-binding</keyword>
<reference evidence="6" key="1">
    <citation type="journal article" date="2012" name="Science">
        <title>Fermentation, hydrogen, and sulfur metabolism in multiple uncultivated bacterial phyla.</title>
        <authorList>
            <person name="Wrighton K.C."/>
            <person name="Thomas B.C."/>
            <person name="Sharon I."/>
            <person name="Miller C.S."/>
            <person name="Castelle C.J."/>
            <person name="VerBerkmoes N.C."/>
            <person name="Wilkins M.J."/>
            <person name="Hettich R.L."/>
            <person name="Lipton M.S."/>
            <person name="Williams K.H."/>
            <person name="Long P.E."/>
            <person name="Banfield J.F."/>
        </authorList>
    </citation>
    <scope>NUCLEOTIDE SEQUENCE [LARGE SCALE GENOMIC DNA]</scope>
</reference>
<comment type="cofactor">
    <cofactor evidence="1">
        <name>Zn(2+)</name>
        <dbReference type="ChEBI" id="CHEBI:29105"/>
    </cofactor>
</comment>
<dbReference type="InterPro" id="IPR050178">
    <property type="entry name" value="AspA/AstE_fam"/>
</dbReference>
<comment type="caution">
    <text evidence="6">The sequence shown here is derived from an EMBL/GenBank/DDBJ whole genome shotgun (WGS) entry which is preliminary data.</text>
</comment>
<evidence type="ECO:0000259" key="5">
    <source>
        <dbReference type="Pfam" id="PF24827"/>
    </source>
</evidence>
<evidence type="ECO:0000256" key="3">
    <source>
        <dbReference type="ARBA" id="ARBA00022801"/>
    </source>
</evidence>
<evidence type="ECO:0000313" key="6">
    <source>
        <dbReference type="EMBL" id="EKD44276.1"/>
    </source>
</evidence>
<dbReference type="Gene3D" id="3.40.630.10">
    <property type="entry name" value="Zn peptidases"/>
    <property type="match status" value="1"/>
</dbReference>
<dbReference type="GO" id="GO:0046872">
    <property type="term" value="F:metal ion binding"/>
    <property type="evidence" value="ECO:0007669"/>
    <property type="project" value="UniProtKB-KW"/>
</dbReference>
<dbReference type="GO" id="GO:0005829">
    <property type="term" value="C:cytosol"/>
    <property type="evidence" value="ECO:0007669"/>
    <property type="project" value="TreeGrafter"/>
</dbReference>
<dbReference type="PANTHER" id="PTHR15162:SF7">
    <property type="entry name" value="SUCCINYLGLUTAMATE DESUCCINYLASE"/>
    <property type="match status" value="1"/>
</dbReference>
<accession>K1Z4T3</accession>
<dbReference type="EMBL" id="AMFJ01028920">
    <property type="protein sequence ID" value="EKD44276.1"/>
    <property type="molecule type" value="Genomic_DNA"/>
</dbReference>